<dbReference type="STRING" id="755732.Fluta_0983"/>
<evidence type="ECO:0000313" key="5">
    <source>
        <dbReference type="Proteomes" id="UP000007463"/>
    </source>
</evidence>
<reference evidence="5" key="2">
    <citation type="submission" date="2011-02" db="EMBL/GenBank/DDBJ databases">
        <title>The complete genome of Fluviicola taffensis DSM 16823.</title>
        <authorList>
            <consortium name="US DOE Joint Genome Institute (JGI-PGF)"/>
            <person name="Lucas S."/>
            <person name="Copeland A."/>
            <person name="Lapidus A."/>
            <person name="Bruce D."/>
            <person name="Goodwin L."/>
            <person name="Pitluck S."/>
            <person name="Kyrpides N."/>
            <person name="Mavromatis K."/>
            <person name="Ivanova N."/>
            <person name="Mikhailova N."/>
            <person name="Pagani I."/>
            <person name="Chertkov O."/>
            <person name="Detter J.C."/>
            <person name="Han C."/>
            <person name="Tapia R."/>
            <person name="Land M."/>
            <person name="Hauser L."/>
            <person name="Markowitz V."/>
            <person name="Cheng J.-F."/>
            <person name="Hugenholtz P."/>
            <person name="Woyke T."/>
            <person name="Wu D."/>
            <person name="Tindall B."/>
            <person name="Pomrenke H.G."/>
            <person name="Brambilla E."/>
            <person name="Klenk H.-P."/>
            <person name="Eisen J.A."/>
        </authorList>
    </citation>
    <scope>NUCLEOTIDE SEQUENCE [LARGE SCALE GENOMIC DNA]</scope>
    <source>
        <strain evidence="5">DSM 16823 / RW262 / RW262</strain>
    </source>
</reference>
<dbReference type="Pfam" id="PF17164">
    <property type="entry name" value="DUF5122"/>
    <property type="match status" value="5"/>
</dbReference>
<dbReference type="SUPFAM" id="SSF101898">
    <property type="entry name" value="NHL repeat"/>
    <property type="match status" value="1"/>
</dbReference>
<feature type="signal peptide" evidence="2">
    <location>
        <begin position="1"/>
        <end position="19"/>
    </location>
</feature>
<dbReference type="AlphaFoldDB" id="F2I937"/>
<evidence type="ECO:0000256" key="2">
    <source>
        <dbReference type="SAM" id="SignalP"/>
    </source>
</evidence>
<dbReference type="NCBIfam" id="TIGR02608">
    <property type="entry name" value="delta_60_rpt"/>
    <property type="match status" value="3"/>
</dbReference>
<dbReference type="InterPro" id="IPR013431">
    <property type="entry name" value="Delta_60_rpt"/>
</dbReference>
<organism evidence="4 5">
    <name type="scientific">Fluviicola taffensis (strain DSM 16823 / NCIMB 13979 / RW262)</name>
    <dbReference type="NCBI Taxonomy" id="755732"/>
    <lineage>
        <taxon>Bacteria</taxon>
        <taxon>Pseudomonadati</taxon>
        <taxon>Bacteroidota</taxon>
        <taxon>Flavobacteriia</taxon>
        <taxon>Flavobacteriales</taxon>
        <taxon>Crocinitomicaceae</taxon>
        <taxon>Fluviicola</taxon>
    </lineage>
</organism>
<name>F2I937_FLUTR</name>
<dbReference type="eggNOG" id="COG4733">
    <property type="taxonomic scope" value="Bacteria"/>
</dbReference>
<feature type="domain" description="Secretion system C-terminal sorting" evidence="3">
    <location>
        <begin position="1023"/>
        <end position="1092"/>
    </location>
</feature>
<dbReference type="eggNOG" id="COG1361">
    <property type="taxonomic scope" value="Bacteria"/>
</dbReference>
<accession>F2I937</accession>
<dbReference type="Pfam" id="PF18962">
    <property type="entry name" value="Por_Secre_tail"/>
    <property type="match status" value="1"/>
</dbReference>
<dbReference type="EMBL" id="CP002542">
    <property type="protein sequence ID" value="AEA42984.1"/>
    <property type="molecule type" value="Genomic_DNA"/>
</dbReference>
<dbReference type="PANTHER" id="PTHR31778:SF2">
    <property type="entry name" value="BUD SITE SELECTION PROTEIN RAX2"/>
    <property type="match status" value="1"/>
</dbReference>
<evidence type="ECO:0000313" key="4">
    <source>
        <dbReference type="EMBL" id="AEA42984.1"/>
    </source>
</evidence>
<dbReference type="InterPro" id="IPR026444">
    <property type="entry name" value="Secre_tail"/>
</dbReference>
<gene>
    <name evidence="4" type="ordered locus">Fluta_0983</name>
</gene>
<protein>
    <submittedName>
        <fullName evidence="4">Delta-60 repeat-containing protein</fullName>
    </submittedName>
</protein>
<dbReference type="KEGG" id="fte:Fluta_0983"/>
<dbReference type="HOGENOM" id="CLU_296091_0_0_10"/>
<sequence length="1094" mass="112001" precursor="true">MKQLIVMAMMLFSAVLSFGQNGWNDNEFVIGSGFNGSVYTSLALPDNGVVFGGDFTSYNGTNCQGIVKLRPDGTIDPNWLLSGYVPGAQNFSGGATVMDLKLESTGTILVSGAFPSYYGVGCPNLARINSLNGQIDIAFRDALVLNPPNGAVWSVDTQSDGKIILGGDFSTLAAANVRNGVARLLTNGSVDNTFTFSGATNATVRKVKVQSDNKILVGGNFTTINGVAKNRITRLNADGTSDATFLGNGANNFVLDIEVQSDNKILLCGDFTSYDVLLANRFIRLNPNGVQEGTFNNFNSTVRTMSILSNGSIAIGGQFDLFPTYPGIRFAVLNADLTYNSTFANPSANNTVLTTCLLADGRIAAGGGFTFFRGQAREKAAVMQYCDGFSIGTASSSPTLCINTALTPITHAITGGTSFTKVISSTGLPGGVTAAVVGGQLSISGTPTTSGTFNYSVTLSACQAAVATGIIIVNQNVLVSSAAASVASCIDVPLTPFTRTTFNASAIGSPTGLPPGISVAFSSNVITFSGTPTTAGVFNYSIPVTGNCASEIMTGTITVRPDVVVTDPATNYQCALSSFIPIGITVANATSIGTPTGFTGGMSATLSGNSVTINGTNTSFPGVYNYTIPVNGLCKPDTIFGTLITVDASELIPSNTMTNPPAVCVGLPIDTIKIATNQLVSSISESATFPLPAGINFSYVNDTIYIFGTATAPGATLIIMEASSPCGTDQISGMIEINSDFIFAGPAPTFTPVCVNTPITTVTQPFGGGNIDSIINLPQGITAVVLPFNPPLSNGGIEFSGTPTQSGTFNYTIYTSNPCTTEVLTGTMIINAASVSVSAASATPTVCTGSTITPITHTITGTGSVGAATGLPAGITASNAGNTITISGSSTISGTYNYTIPISGSCGSVNATGTITIITQNTVSAEPAAVVNCVNNAMTPIVRTTGGATGIGAVTGLPAGVSASWNANTLTINGTPTSIGTFNYSIPLTGGCGTVNATGTFVISPETACTQGIEENNSIQLTVFPNPVNDKVNITFEGTSTVSIDFIDINGKLVATNTGIQSGDVISIEHLEKGVYLMLVKSSEGNIIERLIKQ</sequence>
<evidence type="ECO:0000256" key="1">
    <source>
        <dbReference type="ARBA" id="ARBA00022729"/>
    </source>
</evidence>
<evidence type="ECO:0000259" key="3">
    <source>
        <dbReference type="Pfam" id="PF18962"/>
    </source>
</evidence>
<dbReference type="InterPro" id="IPR013783">
    <property type="entry name" value="Ig-like_fold"/>
</dbReference>
<dbReference type="GO" id="GO:1902929">
    <property type="term" value="C:plasma membrane of growing cell tip"/>
    <property type="evidence" value="ECO:0007669"/>
    <property type="project" value="TreeGrafter"/>
</dbReference>
<keyword evidence="1 2" id="KW-0732">Signal</keyword>
<dbReference type="Gene3D" id="2.80.10.50">
    <property type="match status" value="3"/>
</dbReference>
<reference evidence="4 5" key="1">
    <citation type="journal article" date="2011" name="Stand. Genomic Sci.">
        <title>Complete genome sequence of the gliding freshwater bacterium Fluviicola taffensis type strain (RW262).</title>
        <authorList>
            <person name="Woyke T."/>
            <person name="Chertkov O."/>
            <person name="Lapidus A."/>
            <person name="Nolan M."/>
            <person name="Lucas S."/>
            <person name="Del Rio T.G."/>
            <person name="Tice H."/>
            <person name="Cheng J.F."/>
            <person name="Tapia R."/>
            <person name="Han C."/>
            <person name="Goodwin L."/>
            <person name="Pitluck S."/>
            <person name="Liolios K."/>
            <person name="Pagani I."/>
            <person name="Ivanova N."/>
            <person name="Huntemann M."/>
            <person name="Mavromatis K."/>
            <person name="Mikhailova N."/>
            <person name="Pati A."/>
            <person name="Chen A."/>
            <person name="Palaniappan K."/>
            <person name="Land M."/>
            <person name="Hauser L."/>
            <person name="Brambilla E.M."/>
            <person name="Rohde M."/>
            <person name="Mwirichia R."/>
            <person name="Sikorski J."/>
            <person name="Tindall B.J."/>
            <person name="Goker M."/>
            <person name="Bristow J."/>
            <person name="Eisen J.A."/>
            <person name="Markowitz V."/>
            <person name="Hugenholtz P."/>
            <person name="Klenk H.P."/>
            <person name="Kyrpides N.C."/>
        </authorList>
    </citation>
    <scope>NUCLEOTIDE SEQUENCE [LARGE SCALE GENOMIC DNA]</scope>
    <source>
        <strain evidence="5">DSM 16823 / RW262 / RW262</strain>
    </source>
</reference>
<proteinExistence type="predicted"/>
<dbReference type="NCBIfam" id="TIGR04183">
    <property type="entry name" value="Por_Secre_tail"/>
    <property type="match status" value="1"/>
</dbReference>
<keyword evidence="5" id="KW-1185">Reference proteome</keyword>
<dbReference type="Proteomes" id="UP000007463">
    <property type="component" value="Chromosome"/>
</dbReference>
<feature type="chain" id="PRO_5003283186" evidence="2">
    <location>
        <begin position="20"/>
        <end position="1094"/>
    </location>
</feature>
<dbReference type="PANTHER" id="PTHR31778">
    <property type="entry name" value="BUD SITE SELECTION PROTEIN RAX2"/>
    <property type="match status" value="1"/>
</dbReference>
<dbReference type="Gene3D" id="2.60.40.10">
    <property type="entry name" value="Immunoglobulins"/>
    <property type="match status" value="1"/>
</dbReference>